<dbReference type="PANTHER" id="PTHR44329">
    <property type="entry name" value="SERINE/THREONINE-PROTEIN KINASE TNNI3K-RELATED"/>
    <property type="match status" value="1"/>
</dbReference>
<comment type="caution">
    <text evidence="11">The sequence shown here is derived from an EMBL/GenBank/DDBJ whole genome shotgun (WGS) entry which is preliminary data.</text>
</comment>
<dbReference type="OrthoDB" id="535509at2759"/>
<dbReference type="InterPro" id="IPR008271">
    <property type="entry name" value="Ser/Thr_kinase_AS"/>
</dbReference>
<evidence type="ECO:0000313" key="11">
    <source>
        <dbReference type="EMBL" id="KAG2444589.1"/>
    </source>
</evidence>
<accession>A0A835WC36</accession>
<dbReference type="InterPro" id="IPR003609">
    <property type="entry name" value="Pan_app"/>
</dbReference>
<organism evidence="11 12">
    <name type="scientific">Chlamydomonas incerta</name>
    <dbReference type="NCBI Taxonomy" id="51695"/>
    <lineage>
        <taxon>Eukaryota</taxon>
        <taxon>Viridiplantae</taxon>
        <taxon>Chlorophyta</taxon>
        <taxon>core chlorophytes</taxon>
        <taxon>Chlorophyceae</taxon>
        <taxon>CS clade</taxon>
        <taxon>Chlamydomonadales</taxon>
        <taxon>Chlamydomonadaceae</taxon>
        <taxon>Chlamydomonas</taxon>
    </lineage>
</organism>
<dbReference type="SMART" id="SM00220">
    <property type="entry name" value="S_TKc"/>
    <property type="match status" value="1"/>
</dbReference>
<feature type="domain" description="Protein kinase" evidence="9">
    <location>
        <begin position="2271"/>
        <end position="2535"/>
    </location>
</feature>
<gene>
    <name evidence="11" type="ORF">HXX76_001334</name>
</gene>
<keyword evidence="8" id="KW-0472">Membrane</keyword>
<dbReference type="Pfam" id="PF07714">
    <property type="entry name" value="PK_Tyr_Ser-Thr"/>
    <property type="match status" value="1"/>
</dbReference>
<keyword evidence="2" id="KW-0808">Transferase</keyword>
<keyword evidence="8" id="KW-0812">Transmembrane</keyword>
<dbReference type="PROSITE" id="PS50041">
    <property type="entry name" value="C_TYPE_LECTIN_2"/>
    <property type="match status" value="1"/>
</dbReference>
<dbReference type="PROSITE" id="PS00108">
    <property type="entry name" value="PROTEIN_KINASE_ST"/>
    <property type="match status" value="1"/>
</dbReference>
<proteinExistence type="predicted"/>
<dbReference type="InterPro" id="IPR017441">
    <property type="entry name" value="Protein_kinase_ATP_BS"/>
</dbReference>
<name>A0A835WC36_CHLIN</name>
<evidence type="ECO:0000256" key="4">
    <source>
        <dbReference type="ARBA" id="ARBA00022777"/>
    </source>
</evidence>
<sequence length="2593" mass="267777">MRDDLTGLEVSHEFDLDVPYYRRVPWGACKQLCLGTPGCRSVSFLASEELCTLKTATCVEAGLGSGCVQRHSWSAYWFQADRAGATDFVTGPWQQSLHYEALTGQPGPANASADTCSRYARDSAGVAVVHSSSGFRTLQTATEQAAVAAKRKLSALQQALGGVPVESLAPAGTFGQDGNYTFWLNGAHNPATGKVAWLDGSRYVLTEDVLVETPGGCLAVAVGANGTAKLVVRRCDALGFPICGRYGTGNLAIRIQADSSLIVRFGDQVAAGEAGNFCATKGALPFRPTGARGRDMLAELMALMMSDAVVDGYYARTANGAYGITYSDGSPVPDQLVSSTAATEDSCVSALGYNRWSGWLYPVDCEEMRWVACFWPQGNGANQPPPTVTGAPVTLPAWESDGRDLPARVRLFGGAAFLFFTSARVYPDAERMCGLYGGHLASVPDADTDALIAQTYFDLDPPSANFVLRGERRWLTYLGADNSGDRRLVSWVDGTAWEYTNPNFGGVPRNTNFASCLIMSSQGPSGPARWEVPPMPECLNRPANYTCRVPALPHVQPSAAVVSGSSLFELFLVTPRTFPDAQEACQARGGNLASPSLGRDLEVLRTFLYRLKQEVPYDSTLGEYFEVWVGATTNKTDADLIWSDFSWVGNATAPFDFSMWYTAYPPGKAVGWSPPPGSRSAGVLVSPYGNMVMARRRYNISRPFLCEVDVGVSPIASQQAEDGGTLYEVLRTPYALPYHAAEQVCQARGGHLAGVSSPQQLGAVAQLCSAALQALSRAASGGFESHDVSDGCWVGLYCPAGYRGDVGFIDGFGEDALHLLAGFQPSILQGSSCSADSDLLWLDSRSTTGDGGMAGLVSGAASSLSLSSRCGVVRPGAASNSSTATLAMLPCKQYAAFVCERGGRGNPPSLPSIIMAQPAATAAPAASADPTPSGASRYHGCYALVDGQQRAATVAGSLALAPTPLPVLLSQNVSSLAQCYSLTRQAGLAFYTVTGGSACWGGAAGPGLPFGNVSDDAACRQPCTGDAGSSSSQQPGCAAAGYAAVFALTASAATSMTAAPAAPYVCLTEQLLAAPNATVVGQLHLSSSQLFRCEALCSYLAACDLYTYETLAGACVLLAVPGVASLTRLPVYDAQWARTTCVKAARLVAGATPRQLPSTSYRVAGSATHVCSASLGSRVRAVPVVSSSPQDGLPVSDLAACAASCNANATCQGFAVWPVAGSNGSLLLCGTRTGIVVDTSYDWLASRPWVELADTTGSSNSSGDSSAGVEGCLVLPRLATPPAYVCTEYVDAAGWELRRLNSSDEQACRGACDADDDCALYVVYASPPSCSLRSRPFYDSKVLNYTVGSNSRAYMGTTGLAKSCTHSLRLLKPLASPALGFRNRRVRLSQDDAWHLCIPHMDARGVDVFVVDTFKDVLCGRECALRADCNYFITTADSVDTGVCYAKRGIELFSIGDAAEFPDTGGVTRIDMQSVLETCLNLERQLPRSPPAYVCAQQYGAVLAAGARNTSIATAYSCEALCDAVTSCVGYTWMAHNSTCVLGSSGSSNSNSTNSTGGLAARTTGPSWLASQTCVHGPRLMAGPTPDTGTQTVSAGQHVHAAGAWHLCVPVAAWPASAPDLLGAVTLPDAGNSSANYTAVRACSQACASTAGCQLFSLSWRNNTHTSPGCVLRGWSSTAVLAGPGSSQGSDPLALSCLVLSSERAFPTAAGGLAHPRARPAAVQAYRSKQYSVYLQPASYSLAAATCQSAGGGGGQLLSVNSAQELTVVQALLRPYLQARMHPAAGSPQLDTTPFWTGLVRSGNGSSTGWTYSHGRAFNATFVTGLMDAASSSAGGGCGAVGVSANGTASLRAANCTAWFLPFVCEYEMPPVAVNETYSRAQPLQLFPAQAGYSEALQLASAAGAVLAVVDLAAASTSGGSAASTGRHRARALLQAQLGSTAVRFGSASAAASACGAQQLLSSGCWVQLQPPADTCNSTGTAAALCGATALLLTDAASTTASTLQSLAGLGIGTGSGNGSSACAAALVSSASGSTSYVRAPCATQAAFLAAVVDPDAPLRAAQASPPPPPSSDTGSDSSSSGGLSGGAIAGIVVGSVIGALLVAALVAFAVRSSRRRRSDSDSEAISKAANGAASGGQPRSPHSAKGATSAGTPRQPGSPAAAAAAASGAGSVGARSLGDGSSHGAHDGHSQPLTPASVNLVDKTSSACFVKSPGAPSSTESLSLAGSAGVTASRGGQSSAMSLQALVVTAEDPDRDDVTWRIDPKSDIWWDTKEELGKGTFGVVYKGVYKGVPVAVKTLARGSQGEFDMNALKSLLHEARILAKVRHPNVVTCYGGCITDNDVFIVEELMSQNLSQLITAAGSAQMSLEAVVGIAMDVANGLFQLHPTIVHRDLKPDNVLLDTAGRAKISDFGLARFKMASYLASTKNFAAGTLPYMAPETFSTKLDGISEKADIYSLAIVIWSMLSGQLQPWADYHYAAIMFKVSVQGERPVLPEDPARCPPRLASLIKRMWAQQPTARPGAGDVLKQLSITLREITRGGPSSVNSAAKSSDTARSQPTASHLSGGPRPADSQGSAAPVAGVQSGSAAGAV</sequence>
<dbReference type="Pfam" id="PF00059">
    <property type="entry name" value="Lectin_C"/>
    <property type="match status" value="1"/>
</dbReference>
<evidence type="ECO:0000256" key="3">
    <source>
        <dbReference type="ARBA" id="ARBA00022741"/>
    </source>
</evidence>
<keyword evidence="12" id="KW-1185">Reference proteome</keyword>
<evidence type="ECO:0000256" key="8">
    <source>
        <dbReference type="SAM" id="Phobius"/>
    </source>
</evidence>
<dbReference type="Gene3D" id="3.50.4.10">
    <property type="entry name" value="Hepatocyte Growth Factor"/>
    <property type="match status" value="1"/>
</dbReference>
<evidence type="ECO:0000256" key="2">
    <source>
        <dbReference type="ARBA" id="ARBA00022679"/>
    </source>
</evidence>
<dbReference type="SMART" id="SM00034">
    <property type="entry name" value="CLECT"/>
    <property type="match status" value="4"/>
</dbReference>
<feature type="region of interest" description="Disordered" evidence="7">
    <location>
        <begin position="2540"/>
        <end position="2593"/>
    </location>
</feature>
<evidence type="ECO:0000256" key="1">
    <source>
        <dbReference type="ARBA" id="ARBA00022527"/>
    </source>
</evidence>
<keyword evidence="8" id="KW-1133">Transmembrane helix</keyword>
<dbReference type="PROSITE" id="PS00107">
    <property type="entry name" value="PROTEIN_KINASE_ATP"/>
    <property type="match status" value="1"/>
</dbReference>
<feature type="region of interest" description="Disordered" evidence="7">
    <location>
        <begin position="2113"/>
        <end position="2197"/>
    </location>
</feature>
<dbReference type="SUPFAM" id="SSF56436">
    <property type="entry name" value="C-type lectin-like"/>
    <property type="match status" value="4"/>
</dbReference>
<evidence type="ECO:0000259" key="10">
    <source>
        <dbReference type="PROSITE" id="PS50041"/>
    </source>
</evidence>
<dbReference type="InterPro" id="IPR051681">
    <property type="entry name" value="Ser/Thr_Kinases-Pseudokinases"/>
</dbReference>
<feature type="transmembrane region" description="Helical" evidence="8">
    <location>
        <begin position="2088"/>
        <end position="2111"/>
    </location>
</feature>
<dbReference type="Gene3D" id="3.10.100.10">
    <property type="entry name" value="Mannose-Binding Protein A, subunit A"/>
    <property type="match status" value="4"/>
</dbReference>
<dbReference type="InterPro" id="IPR011009">
    <property type="entry name" value="Kinase-like_dom_sf"/>
</dbReference>
<dbReference type="PANTHER" id="PTHR44329:SF214">
    <property type="entry name" value="PROTEIN KINASE DOMAIN-CONTAINING PROTEIN"/>
    <property type="match status" value="1"/>
</dbReference>
<keyword evidence="1" id="KW-0723">Serine/threonine-protein kinase</keyword>
<dbReference type="Gene3D" id="1.10.510.10">
    <property type="entry name" value="Transferase(Phosphotransferase) domain 1"/>
    <property type="match status" value="1"/>
</dbReference>
<dbReference type="CDD" id="cd00037">
    <property type="entry name" value="CLECT"/>
    <property type="match status" value="4"/>
</dbReference>
<reference evidence="11" key="1">
    <citation type="journal article" date="2020" name="bioRxiv">
        <title>Comparative genomics of Chlamydomonas.</title>
        <authorList>
            <person name="Craig R.J."/>
            <person name="Hasan A.R."/>
            <person name="Ness R.W."/>
            <person name="Keightley P.D."/>
        </authorList>
    </citation>
    <scope>NUCLEOTIDE SEQUENCE</scope>
    <source>
        <strain evidence="11">SAG 7.73</strain>
    </source>
</reference>
<dbReference type="InterPro" id="IPR016187">
    <property type="entry name" value="CTDL_fold"/>
</dbReference>
<dbReference type="CDD" id="cd13999">
    <property type="entry name" value="STKc_MAP3K-like"/>
    <property type="match status" value="1"/>
</dbReference>
<evidence type="ECO:0000256" key="6">
    <source>
        <dbReference type="PROSITE-ProRule" id="PRU10141"/>
    </source>
</evidence>
<keyword evidence="4" id="KW-0418">Kinase</keyword>
<dbReference type="Pfam" id="PF14295">
    <property type="entry name" value="PAN_4"/>
    <property type="match status" value="5"/>
</dbReference>
<evidence type="ECO:0000256" key="5">
    <source>
        <dbReference type="ARBA" id="ARBA00022840"/>
    </source>
</evidence>
<dbReference type="PROSITE" id="PS50011">
    <property type="entry name" value="PROTEIN_KINASE_DOM"/>
    <property type="match status" value="1"/>
</dbReference>
<dbReference type="InterPro" id="IPR001304">
    <property type="entry name" value="C-type_lectin-like"/>
</dbReference>
<dbReference type="SUPFAM" id="SSF56112">
    <property type="entry name" value="Protein kinase-like (PK-like)"/>
    <property type="match status" value="1"/>
</dbReference>
<dbReference type="InterPro" id="IPR001245">
    <property type="entry name" value="Ser-Thr/Tyr_kinase_cat_dom"/>
</dbReference>
<keyword evidence="5 6" id="KW-0067">ATP-binding</keyword>
<protein>
    <submittedName>
        <fullName evidence="11">Uncharacterized protein</fullName>
    </submittedName>
</protein>
<keyword evidence="3 6" id="KW-0547">Nucleotide-binding</keyword>
<dbReference type="GO" id="GO:0004674">
    <property type="term" value="F:protein serine/threonine kinase activity"/>
    <property type="evidence" value="ECO:0007669"/>
    <property type="project" value="UniProtKB-KW"/>
</dbReference>
<dbReference type="GO" id="GO:0005524">
    <property type="term" value="F:ATP binding"/>
    <property type="evidence" value="ECO:0007669"/>
    <property type="project" value="UniProtKB-UniRule"/>
</dbReference>
<evidence type="ECO:0000256" key="7">
    <source>
        <dbReference type="SAM" id="MobiDB-lite"/>
    </source>
</evidence>
<feature type="compositionally biased region" description="Low complexity" evidence="7">
    <location>
        <begin position="2158"/>
        <end position="2184"/>
    </location>
</feature>
<feature type="domain" description="C-type lectin" evidence="10">
    <location>
        <begin position="412"/>
        <end position="531"/>
    </location>
</feature>
<evidence type="ECO:0000313" key="12">
    <source>
        <dbReference type="Proteomes" id="UP000650467"/>
    </source>
</evidence>
<dbReference type="InterPro" id="IPR000719">
    <property type="entry name" value="Prot_kinase_dom"/>
</dbReference>
<feature type="compositionally biased region" description="Polar residues" evidence="7">
    <location>
        <begin position="2542"/>
        <end position="2564"/>
    </location>
</feature>
<feature type="binding site" evidence="6">
    <location>
        <position position="2298"/>
    </location>
    <ligand>
        <name>ATP</name>
        <dbReference type="ChEBI" id="CHEBI:30616"/>
    </ligand>
</feature>
<dbReference type="EMBL" id="JAEHOC010000002">
    <property type="protein sequence ID" value="KAG2444589.1"/>
    <property type="molecule type" value="Genomic_DNA"/>
</dbReference>
<dbReference type="Proteomes" id="UP000650467">
    <property type="component" value="Unassembled WGS sequence"/>
</dbReference>
<dbReference type="InterPro" id="IPR016186">
    <property type="entry name" value="C-type_lectin-like/link_sf"/>
</dbReference>
<evidence type="ECO:0000259" key="9">
    <source>
        <dbReference type="PROSITE" id="PS50011"/>
    </source>
</evidence>
<feature type="region of interest" description="Disordered" evidence="7">
    <location>
        <begin position="2059"/>
        <end position="2082"/>
    </location>
</feature>
<feature type="compositionally biased region" description="Low complexity" evidence="7">
    <location>
        <begin position="2072"/>
        <end position="2082"/>
    </location>
</feature>
<feature type="compositionally biased region" description="Low complexity" evidence="7">
    <location>
        <begin position="2576"/>
        <end position="2593"/>
    </location>
</feature>